<name>A0ABT9U3T5_PAEHA</name>
<gene>
    <name evidence="1" type="ORF">J2T15_003762</name>
</gene>
<protein>
    <submittedName>
        <fullName evidence="1">Uncharacterized protein</fullName>
    </submittedName>
</protein>
<evidence type="ECO:0000313" key="1">
    <source>
        <dbReference type="EMBL" id="MDQ0114307.1"/>
    </source>
</evidence>
<proteinExistence type="predicted"/>
<evidence type="ECO:0000313" key="2">
    <source>
        <dbReference type="Proteomes" id="UP001229346"/>
    </source>
</evidence>
<sequence length="178" mass="20278">MIKIDFPIGYGPDDTLQLDASSTFLLDVPNCFEVEILPAVRTVTTQVPGEVSHDPIWADNDPWMQTICIYSMNSGSKVWQFGNFDLFSDIFHSNGWKYTNTNEETCTFLITAWHKKSGLNSPNPWYQTLSVGTGFQRTVTEEFMYHLFFGAYNNEIVNNPRMNTRITVTLRKSVTLGA</sequence>
<dbReference type="RefSeq" id="WP_307205627.1">
    <property type="nucleotide sequence ID" value="NZ_JAUSSU010000007.1"/>
</dbReference>
<dbReference type="Proteomes" id="UP001229346">
    <property type="component" value="Unassembled WGS sequence"/>
</dbReference>
<reference evidence="1 2" key="1">
    <citation type="submission" date="2023-07" db="EMBL/GenBank/DDBJ databases">
        <title>Sorghum-associated microbial communities from plants grown in Nebraska, USA.</title>
        <authorList>
            <person name="Schachtman D."/>
        </authorList>
    </citation>
    <scope>NUCLEOTIDE SEQUENCE [LARGE SCALE GENOMIC DNA]</scope>
    <source>
        <strain evidence="1 2">CC482</strain>
    </source>
</reference>
<keyword evidence="2" id="KW-1185">Reference proteome</keyword>
<dbReference type="EMBL" id="JAUSSU010000007">
    <property type="protein sequence ID" value="MDQ0114307.1"/>
    <property type="molecule type" value="Genomic_DNA"/>
</dbReference>
<accession>A0ABT9U3T5</accession>
<organism evidence="1 2">
    <name type="scientific">Paenibacillus harenae</name>
    <dbReference type="NCBI Taxonomy" id="306543"/>
    <lineage>
        <taxon>Bacteria</taxon>
        <taxon>Bacillati</taxon>
        <taxon>Bacillota</taxon>
        <taxon>Bacilli</taxon>
        <taxon>Bacillales</taxon>
        <taxon>Paenibacillaceae</taxon>
        <taxon>Paenibacillus</taxon>
    </lineage>
</organism>
<comment type="caution">
    <text evidence="1">The sequence shown here is derived from an EMBL/GenBank/DDBJ whole genome shotgun (WGS) entry which is preliminary data.</text>
</comment>